<dbReference type="RefSeq" id="WP_165270660.1">
    <property type="nucleotide sequence ID" value="NZ_JAALLS010000023.1"/>
</dbReference>
<dbReference type="Gene3D" id="2.60.40.10">
    <property type="entry name" value="Immunoglobulins"/>
    <property type="match status" value="8"/>
</dbReference>
<feature type="domain" description="Fibronectin type-III" evidence="4">
    <location>
        <begin position="1694"/>
        <end position="1794"/>
    </location>
</feature>
<dbReference type="SUPFAM" id="SSF49265">
    <property type="entry name" value="Fibronectin type III"/>
    <property type="match status" value="3"/>
</dbReference>
<dbReference type="NCBIfam" id="TIGR04183">
    <property type="entry name" value="Por_Secre_tail"/>
    <property type="match status" value="1"/>
</dbReference>
<keyword evidence="6" id="KW-1185">Reference proteome</keyword>
<dbReference type="Gene3D" id="2.130.10.130">
    <property type="entry name" value="Integrin alpha, N-terminal"/>
    <property type="match status" value="6"/>
</dbReference>
<dbReference type="PANTHER" id="PTHR44103:SF1">
    <property type="entry name" value="PROPROTEIN CONVERTASE P"/>
    <property type="match status" value="1"/>
</dbReference>
<evidence type="ECO:0000259" key="4">
    <source>
        <dbReference type="PROSITE" id="PS50853"/>
    </source>
</evidence>
<dbReference type="PROSITE" id="PS51257">
    <property type="entry name" value="PROKAR_LIPOPROTEIN"/>
    <property type="match status" value="1"/>
</dbReference>
<dbReference type="InterPro" id="IPR028994">
    <property type="entry name" value="Integrin_alpha_N"/>
</dbReference>
<proteinExistence type="predicted"/>
<reference evidence="5 6" key="1">
    <citation type="submission" date="2020-02" db="EMBL/GenBank/DDBJ databases">
        <title>Aliifodinibius halophilus 2W32, complete genome.</title>
        <authorList>
            <person name="Li Y."/>
            <person name="Wu S."/>
        </authorList>
    </citation>
    <scope>NUCLEOTIDE SEQUENCE [LARGE SCALE GENOMIC DNA]</scope>
    <source>
        <strain evidence="5 6">2W32</strain>
    </source>
</reference>
<evidence type="ECO:0000256" key="2">
    <source>
        <dbReference type="SAM" id="MobiDB-lite"/>
    </source>
</evidence>
<accession>A0A6M1TCE9</accession>
<feature type="domain" description="Fibronectin type-III" evidence="4">
    <location>
        <begin position="597"/>
        <end position="697"/>
    </location>
</feature>
<dbReference type="Pfam" id="PF13753">
    <property type="entry name" value="SWM_repeat"/>
    <property type="match status" value="1"/>
</dbReference>
<evidence type="ECO:0000256" key="3">
    <source>
        <dbReference type="SAM" id="SignalP"/>
    </source>
</evidence>
<dbReference type="EMBL" id="JAALLS010000023">
    <property type="protein sequence ID" value="NGP89671.1"/>
    <property type="molecule type" value="Genomic_DNA"/>
</dbReference>
<dbReference type="SUPFAM" id="SSF69318">
    <property type="entry name" value="Integrin alpha N-terminal domain"/>
    <property type="match status" value="6"/>
</dbReference>
<keyword evidence="1 3" id="KW-0732">Signal</keyword>
<evidence type="ECO:0000256" key="1">
    <source>
        <dbReference type="ARBA" id="ARBA00022729"/>
    </source>
</evidence>
<sequence length="2943" mass="308797">MNSKVRKVTFLTVLLGLACLQPAIGQTLFSPQQIISTNVDSAESVHAADLDGDGFQDVISASYSYDEIAWYKNDGTGNFGSKQVITTNAEGGQSVYVADLDGDGDQDVLSASSIDDKIAWYENDGAGNFGSQQIITTSADGAVDVYVADLDGDGAVDVLSASYVDDKIAWYQNDGSGVFGSQQVITTNADGAQKVYAADLDGDGSPDVLSASGIDDKIAWYANDGNGNFDSQQVITTNTDGAWGVFAADLNGDGSQDVLSASQYDNTIAWYKNDGTGTFGPQQVITTNAARVLKVYATDLNGDGSQDVLSASRADDKIAWYKNDGSGSFGSQQVITTNAEAAQSVYTEDLDNDGDEDVLSASYDDDKIAWYENDPPPRNIILGMPEDSTFRRSAAPNDTITVGYSYSEIKPDSMTVIFANQASGDSASYGINDSSYPGDKTLKTTTLDLSSPQSISGNGLQDGTTYDITITATDSSAQTTDTTLTDRLTIDETAPILDNATVKSDSLWLDYNDVLDSTSVPATSSFEVRVNGSVATLGSTEIISDTTVILLSTAVKVQDSVVVDYTAGSAPLRDRALNQAANFSAQSVTNITEDTTPPDVPTALTASATVDSVRLSWTGADSSDISVYHIYREMMQIDSTAGPANYSAIDTVNAPTTTYIDSAVTPGASYYYRIAAVDTASNESGFSNEAETDIPPPGLAEIKPQSGAVGTTVRIYGVGFSTVTTDNEVTFGNVSATVDSASSRVLYVQVPSGISGPTSVSVAVHDTTMTGSETFVGITGGIEIFSNIEAAFTGVDQSSSNWGDYDGDGDLDLVITGYDGSDQIAKIYQNDNGTFTNINAGLSGVNNGSSDWGDYDGDGDLDLLITGRDNNDNRIATIYRNDGNDTFTDIGVGLTGVDVSSSEWGDYDGDGDLDLVITGDTGNNLLTTIYRNDGEGVFTDISAGLTGVRSGSSNWGDYDGDGDLDLVITGYDGSNRIAAIYRNEGNGVFTAIGAGLTVVRRSSLDWGDYDADGDLDLVITGEGNSGTQNSAIYRNDGGGTFTNIGAGLNGVIDGSSNWGDFDGDGDLDLVVTGHDGNTQIAAIYRNDSSTFTNINAGLTGVNNGSSSWGDYDGDGDLDLSITGKDTDANQLAIIYENGDIVPPDVPTALAGSATRDSVSLSWTGSDSSDVSSYRIYRETTAIDSTAGPAAYTALDTVSVPATSYTDSSITTGNTYHYRIAATDTAGNVSGFSNEAQINTPTLRVTAIEPKSGAAGTITRIYGSGFSLTATNNEVKFGESVATVDSAKSSVLYAKVPSNASGLTKISVSVEGSTVTGSETFTAVTGGSELFGAIESGLTAVESSSSAWGDYDGDGDQDLVIAGRDTNSNPTATIYRNDGSGTFTALGTGLTGVFRSSSDWGDYDGDGDLDLVITGIDANSTGNKTAIIYRNDGGGTFAAIGAGLIGVDFGSSDWGDYDGDGDLDLLITGRDNNDNRVATIYRNDGGGIFTDIGAGLTGVDLSSSDWGDYDGDGDLDLVVTGRDVTGNKTAIIYRNDGSGTFTDIGAGLTGVDFGSSNWGDYDGDGDLDLVITGEGDGGTQMSTIYRNDGGGTFTDIGAGLTGVDGSSSDWGDFDGDGDLDLVVIGSASGGEIATIYRNDGRGMFSALGAGLTGVASSSSAWADYDGDGDLDLVVTGDDENSNNSATIYENGDIVPPDVPTALAGSATRDGVSLSWIASDSSDVSAYHIYRESSGIDSTAGPSNFTALDTVDVLDTSYIDSTIAAATTYHYRITAVDTAGNVSGFSNEAQVTTPSLRLTTHEPKSGAEGTSVRIYGSSFNTTAVGNVVKFGQATATVDSAKRSVLYTKVPNGIYGPVELSVAANDTIVVGTERFIGIRGGSSSFETIGAGLTGVNGSSSAWGDFDGDGNLDLVVTGDDVNGNPTAAIYRNDGNGTFTDIGAGLTDVDFSSSDWGDYDGDGKLDLVVIGRNVNGNPTAIIYRNDGNGTFTDIGAGLTGVDFSSSDWGDYDGDGDLDLVVTGRDVNGNPTTMIYRNDGGGTFSTIGAGLAGVEDGSSDWGDYDGDGDLDLVVTGQDDNFNSTAMIYRNDGGGTFSFVGAGLTGVEGGSSAWGDYDGDGDLDLVVTGRDVNGNPTTMIYRNDGGGTFSTIGAGLAGVEGGSSDWGDYDGDGDLDLVVTGQDVNGNPTTMIYRNDGGGTFSAIGAGLAGVEDGSSDWGDYDGDGDLDLVVTGVDGSGNETAAIYQNGGGDITPPDVPTALAASPTPDSVNISWTASDSADVASYHIYRETTAIDSTAGPGNYAIFDTVEVSSTTYTDTTVTENGTYYYRISAADTAGNESDFSNEVEVLATDVTPPSPPINIMSKAGVDSINVSWVEVNAADLLQYKVYRDTSPIDSVSGLSAHTPVDSVRQDTHFVDTNIESGKTYYFRITAVDSSSNESGFSRQTSVWVPTAPTLQLEEFGPDSLVSYQYNRKIFFKFSHLLDTASIGNGNGAIRLNGSLSGEDIPFDYNLTSDGTGFKIEPDSSFYGTETLTVEIHTGPDGIKSTTGKEFDGNQNEKVEASSIDDFSFTFEMSIPGDFDANSEVNFDDLTKLRSVWNNDYAKELGPVTGTFPALRVQPDSTFDGFDLVTFIRYWNYTLSNDSGSSNGVSAKADSGKSVGKPGKFVNKKDVIEQDNSSPSSSKEDVDNVLTKRKDRMKSATQNEFSYINISTSTYGDEYQDARSSAKSSQMVEYDLLVDYPDNLLGIELVVEYDPSNFSLKHIESRQLFDDVENGKTVFVSHIDSSKGLAVINVANFGQLQEGHQDDSLATLRFEVRRSNTDDIQFGYDIRNKNNKSEVAWSGISEGTKMDLPQEIVLEDNYPNPFNPQTTIQYQIPEQSTVQVKIYDVLGRRVATLIDKDISPGSYRLRFNAEQHLASGVYFYVLDGKTLTDGRKFRKVKKMLLLK</sequence>
<dbReference type="PANTHER" id="PTHR44103">
    <property type="entry name" value="PROPROTEIN CONVERTASE P"/>
    <property type="match status" value="1"/>
</dbReference>
<dbReference type="InterPro" id="IPR028059">
    <property type="entry name" value="SWM_rpt"/>
</dbReference>
<feature type="chain" id="PRO_5026660778" evidence="3">
    <location>
        <begin position="26"/>
        <end position="2943"/>
    </location>
</feature>
<dbReference type="CDD" id="cd00603">
    <property type="entry name" value="IPT_PCSR"/>
    <property type="match status" value="1"/>
</dbReference>
<feature type="region of interest" description="Disordered" evidence="2">
    <location>
        <begin position="2640"/>
        <end position="2685"/>
    </location>
</feature>
<dbReference type="CDD" id="cd00063">
    <property type="entry name" value="FN3"/>
    <property type="match status" value="4"/>
</dbReference>
<dbReference type="InterPro" id="IPR003961">
    <property type="entry name" value="FN3_dom"/>
</dbReference>
<dbReference type="Pfam" id="PF13517">
    <property type="entry name" value="FG-GAP_3"/>
    <property type="match status" value="12"/>
</dbReference>
<feature type="domain" description="Fibronectin type-III" evidence="4">
    <location>
        <begin position="2247"/>
        <end position="2351"/>
    </location>
</feature>
<dbReference type="InterPro" id="IPR036116">
    <property type="entry name" value="FN3_sf"/>
</dbReference>
<dbReference type="Gene3D" id="2.60.40.4070">
    <property type="match status" value="1"/>
</dbReference>
<feature type="signal peptide" evidence="3">
    <location>
        <begin position="1"/>
        <end position="25"/>
    </location>
</feature>
<dbReference type="InterPro" id="IPR013517">
    <property type="entry name" value="FG-GAP"/>
</dbReference>
<dbReference type="SMART" id="SM00060">
    <property type="entry name" value="FN3"/>
    <property type="match status" value="6"/>
</dbReference>
<dbReference type="Pfam" id="PF18962">
    <property type="entry name" value="Por_Secre_tail"/>
    <property type="match status" value="1"/>
</dbReference>
<dbReference type="InterPro" id="IPR002909">
    <property type="entry name" value="IPT_dom"/>
</dbReference>
<evidence type="ECO:0000313" key="5">
    <source>
        <dbReference type="EMBL" id="NGP89671.1"/>
    </source>
</evidence>
<dbReference type="InterPro" id="IPR014756">
    <property type="entry name" value="Ig_E-set"/>
</dbReference>
<dbReference type="SUPFAM" id="SSF81296">
    <property type="entry name" value="E set domains"/>
    <property type="match status" value="2"/>
</dbReference>
<comment type="caution">
    <text evidence="5">The sequence shown here is derived from an EMBL/GenBank/DDBJ whole genome shotgun (WGS) entry which is preliminary data.</text>
</comment>
<dbReference type="Pfam" id="PF01833">
    <property type="entry name" value="TIG"/>
    <property type="match status" value="3"/>
</dbReference>
<evidence type="ECO:0000313" key="6">
    <source>
        <dbReference type="Proteomes" id="UP000479132"/>
    </source>
</evidence>
<protein>
    <submittedName>
        <fullName evidence="5">T9SS type A sorting domain-containing protein</fullName>
    </submittedName>
</protein>
<name>A0A6M1TCE9_9BACT</name>
<gene>
    <name evidence="5" type="ORF">G3569_15030</name>
</gene>
<dbReference type="InterPro" id="IPR026444">
    <property type="entry name" value="Secre_tail"/>
</dbReference>
<feature type="domain" description="Fibronectin type-III" evidence="4">
    <location>
        <begin position="2352"/>
        <end position="2450"/>
    </location>
</feature>
<dbReference type="InterPro" id="IPR013783">
    <property type="entry name" value="Ig-like_fold"/>
</dbReference>
<dbReference type="Proteomes" id="UP000479132">
    <property type="component" value="Unassembled WGS sequence"/>
</dbReference>
<feature type="domain" description="Fibronectin type-III" evidence="4">
    <location>
        <begin position="1142"/>
        <end position="1242"/>
    </location>
</feature>
<organism evidence="5 6">
    <name type="scientific">Fodinibius halophilus</name>
    <dbReference type="NCBI Taxonomy" id="1736908"/>
    <lineage>
        <taxon>Bacteria</taxon>
        <taxon>Pseudomonadati</taxon>
        <taxon>Balneolota</taxon>
        <taxon>Balneolia</taxon>
        <taxon>Balneolales</taxon>
        <taxon>Balneolaceae</taxon>
        <taxon>Fodinibius</taxon>
    </lineage>
</organism>
<dbReference type="PROSITE" id="PS50853">
    <property type="entry name" value="FN3"/>
    <property type="match status" value="5"/>
</dbReference>